<keyword evidence="3" id="KW-1185">Reference proteome</keyword>
<evidence type="ECO:0000313" key="3">
    <source>
        <dbReference type="Proteomes" id="UP001150941"/>
    </source>
</evidence>
<dbReference type="GeneID" id="83198593"/>
<organism evidence="2 3">
    <name type="scientific">Penicillium chermesinum</name>
    <dbReference type="NCBI Taxonomy" id="63820"/>
    <lineage>
        <taxon>Eukaryota</taxon>
        <taxon>Fungi</taxon>
        <taxon>Dikarya</taxon>
        <taxon>Ascomycota</taxon>
        <taxon>Pezizomycotina</taxon>
        <taxon>Eurotiomycetes</taxon>
        <taxon>Eurotiomycetidae</taxon>
        <taxon>Eurotiales</taxon>
        <taxon>Aspergillaceae</taxon>
        <taxon>Penicillium</taxon>
    </lineage>
</organism>
<protein>
    <submittedName>
        <fullName evidence="2">Uncharacterized protein</fullName>
    </submittedName>
</protein>
<dbReference type="AlphaFoldDB" id="A0A9W9PHL6"/>
<dbReference type="EMBL" id="JAPQKS010000002">
    <property type="protein sequence ID" value="KAJ5247010.1"/>
    <property type="molecule type" value="Genomic_DNA"/>
</dbReference>
<gene>
    <name evidence="2" type="ORF">N7468_001993</name>
</gene>
<accession>A0A9W9PHL6</accession>
<sequence>MTVYDRRCGSLLKSAARAGDNDGHRRYMPSAVTSTKYACEMNTPYQAIFIREHIVALEHDWGIMYRNLLKKRPPAGTSETTHESPGKTRPDLQRAPPMANKSTA</sequence>
<evidence type="ECO:0000256" key="1">
    <source>
        <dbReference type="SAM" id="MobiDB-lite"/>
    </source>
</evidence>
<reference evidence="2" key="1">
    <citation type="submission" date="2022-11" db="EMBL/GenBank/DDBJ databases">
        <authorList>
            <person name="Petersen C."/>
        </authorList>
    </citation>
    <scope>NUCLEOTIDE SEQUENCE</scope>
    <source>
        <strain evidence="2">IBT 19713</strain>
    </source>
</reference>
<feature type="region of interest" description="Disordered" evidence="1">
    <location>
        <begin position="72"/>
        <end position="104"/>
    </location>
</feature>
<dbReference type="RefSeq" id="XP_058334431.1">
    <property type="nucleotide sequence ID" value="XM_058471290.1"/>
</dbReference>
<comment type="caution">
    <text evidence="2">The sequence shown here is derived from an EMBL/GenBank/DDBJ whole genome shotgun (WGS) entry which is preliminary data.</text>
</comment>
<dbReference type="Proteomes" id="UP001150941">
    <property type="component" value="Unassembled WGS sequence"/>
</dbReference>
<name>A0A9W9PHL6_9EURO</name>
<evidence type="ECO:0000313" key="2">
    <source>
        <dbReference type="EMBL" id="KAJ5247010.1"/>
    </source>
</evidence>
<proteinExistence type="predicted"/>
<feature type="compositionally biased region" description="Basic and acidic residues" evidence="1">
    <location>
        <begin position="80"/>
        <end position="92"/>
    </location>
</feature>
<reference evidence="2" key="2">
    <citation type="journal article" date="2023" name="IMA Fungus">
        <title>Comparative genomic study of the Penicillium genus elucidates a diverse pangenome and 15 lateral gene transfer events.</title>
        <authorList>
            <person name="Petersen C."/>
            <person name="Sorensen T."/>
            <person name="Nielsen M.R."/>
            <person name="Sondergaard T.E."/>
            <person name="Sorensen J.L."/>
            <person name="Fitzpatrick D.A."/>
            <person name="Frisvad J.C."/>
            <person name="Nielsen K.L."/>
        </authorList>
    </citation>
    <scope>NUCLEOTIDE SEQUENCE</scope>
    <source>
        <strain evidence="2">IBT 19713</strain>
    </source>
</reference>